<evidence type="ECO:0000313" key="3">
    <source>
        <dbReference type="Proteomes" id="UP000316639"/>
    </source>
</evidence>
<feature type="transmembrane region" description="Helical" evidence="1">
    <location>
        <begin position="116"/>
        <end position="135"/>
    </location>
</feature>
<proteinExistence type="predicted"/>
<protein>
    <submittedName>
        <fullName evidence="2">Uncharacterized protein</fullName>
    </submittedName>
</protein>
<name>A0A563EVM7_9PSEU</name>
<keyword evidence="1" id="KW-0472">Membrane</keyword>
<organism evidence="2 3">
    <name type="scientific">Lentzea tibetensis</name>
    <dbReference type="NCBI Taxonomy" id="2591470"/>
    <lineage>
        <taxon>Bacteria</taxon>
        <taxon>Bacillati</taxon>
        <taxon>Actinomycetota</taxon>
        <taxon>Actinomycetes</taxon>
        <taxon>Pseudonocardiales</taxon>
        <taxon>Pseudonocardiaceae</taxon>
        <taxon>Lentzea</taxon>
    </lineage>
</organism>
<evidence type="ECO:0000256" key="1">
    <source>
        <dbReference type="SAM" id="Phobius"/>
    </source>
</evidence>
<dbReference type="EMBL" id="VOBR01000007">
    <property type="protein sequence ID" value="TWP51767.1"/>
    <property type="molecule type" value="Genomic_DNA"/>
</dbReference>
<dbReference type="Proteomes" id="UP000316639">
    <property type="component" value="Unassembled WGS sequence"/>
</dbReference>
<accession>A0A563EVM7</accession>
<feature type="transmembrane region" description="Helical" evidence="1">
    <location>
        <begin position="53"/>
        <end position="70"/>
    </location>
</feature>
<gene>
    <name evidence="2" type="ORF">FKR81_12950</name>
</gene>
<dbReference type="AlphaFoldDB" id="A0A563EVM7"/>
<feature type="transmembrane region" description="Helical" evidence="1">
    <location>
        <begin position="82"/>
        <end position="104"/>
    </location>
</feature>
<evidence type="ECO:0000313" key="2">
    <source>
        <dbReference type="EMBL" id="TWP51767.1"/>
    </source>
</evidence>
<feature type="transmembrane region" description="Helical" evidence="1">
    <location>
        <begin position="20"/>
        <end position="46"/>
    </location>
</feature>
<sequence>MSGTGVVVPFRLREHWWRLALLTVAVATCVWGASLFALIPILVWCASARSPRTGLVVGLILMVLLAWFVVPRELGWSGPWVPAAIEVYWLHTTLAAAVCFAGALVERRRPAGAGRLLTMVVIGFVATGFVLFAQLEEAPGDENVLPAPAQLRIAEDKACGSGGCWRVLTATGDRAPAVMREHLASRGYTPGPTSTITGNPRMCQQTGVLVTHQVCAELKDISANAVQVDWYVNS</sequence>
<dbReference type="OrthoDB" id="3624913at2"/>
<keyword evidence="1" id="KW-0812">Transmembrane</keyword>
<keyword evidence="3" id="KW-1185">Reference proteome</keyword>
<reference evidence="2 3" key="1">
    <citation type="submission" date="2019-07" db="EMBL/GenBank/DDBJ databases">
        <title>Lentzea xizangensis sp. nov., isolated from Qinghai-Tibetan Plateau Soils.</title>
        <authorList>
            <person name="Huang J."/>
        </authorList>
    </citation>
    <scope>NUCLEOTIDE SEQUENCE [LARGE SCALE GENOMIC DNA]</scope>
    <source>
        <strain evidence="2 3">FXJ1.1311</strain>
    </source>
</reference>
<comment type="caution">
    <text evidence="2">The sequence shown here is derived from an EMBL/GenBank/DDBJ whole genome shotgun (WGS) entry which is preliminary data.</text>
</comment>
<keyword evidence="1" id="KW-1133">Transmembrane helix</keyword>